<evidence type="ECO:0000256" key="3">
    <source>
        <dbReference type="ARBA" id="ARBA00023242"/>
    </source>
</evidence>
<evidence type="ECO:0000256" key="4">
    <source>
        <dbReference type="SAM" id="MobiDB-lite"/>
    </source>
</evidence>
<dbReference type="PANTHER" id="PTHR15367:SF2">
    <property type="entry name" value="DNA-DIRECTED RNA POLYMERASE III SUBUNIT"/>
    <property type="match status" value="1"/>
</dbReference>
<feature type="compositionally biased region" description="Basic and acidic residues" evidence="4">
    <location>
        <begin position="14"/>
        <end position="31"/>
    </location>
</feature>
<dbReference type="EMBL" id="JAVFKY010000003">
    <property type="protein sequence ID" value="KAK5578840.1"/>
    <property type="molecule type" value="Genomic_DNA"/>
</dbReference>
<dbReference type="InterPro" id="IPR024661">
    <property type="entry name" value="RNA_pol_III_Rpc31"/>
</dbReference>
<dbReference type="Proteomes" id="UP001344447">
    <property type="component" value="Unassembled WGS sequence"/>
</dbReference>
<feature type="compositionally biased region" description="Acidic residues" evidence="4">
    <location>
        <begin position="150"/>
        <end position="197"/>
    </location>
</feature>
<feature type="region of interest" description="Disordered" evidence="4">
    <location>
        <begin position="1"/>
        <end position="32"/>
    </location>
</feature>
<keyword evidence="3" id="KW-0539">Nucleus</keyword>
<comment type="similarity">
    <text evidence="2">Belongs to the eukaryotic RPC7 RNA polymerase subunit family.</text>
</comment>
<proteinExistence type="inferred from homology"/>
<gene>
    <name evidence="5" type="ORF">RB653_008514</name>
</gene>
<dbReference type="PANTHER" id="PTHR15367">
    <property type="entry name" value="DNA-DIRECTED RNA POLYMERASE III"/>
    <property type="match status" value="1"/>
</dbReference>
<evidence type="ECO:0000313" key="5">
    <source>
        <dbReference type="EMBL" id="KAK5578840.1"/>
    </source>
</evidence>
<evidence type="ECO:0008006" key="7">
    <source>
        <dbReference type="Google" id="ProtNLM"/>
    </source>
</evidence>
<evidence type="ECO:0000313" key="6">
    <source>
        <dbReference type="Proteomes" id="UP001344447"/>
    </source>
</evidence>
<comment type="subcellular location">
    <subcellularLocation>
        <location evidence="1">Nucleus</location>
    </subcellularLocation>
</comment>
<name>A0AAN7YZT9_9MYCE</name>
<accession>A0AAN7YZT9</accession>
<organism evidence="5 6">
    <name type="scientific">Dictyostelium firmibasis</name>
    <dbReference type="NCBI Taxonomy" id="79012"/>
    <lineage>
        <taxon>Eukaryota</taxon>
        <taxon>Amoebozoa</taxon>
        <taxon>Evosea</taxon>
        <taxon>Eumycetozoa</taxon>
        <taxon>Dictyostelia</taxon>
        <taxon>Dictyosteliales</taxon>
        <taxon>Dictyosteliaceae</taxon>
        <taxon>Dictyostelium</taxon>
    </lineage>
</organism>
<feature type="compositionally biased region" description="Basic and acidic residues" evidence="4">
    <location>
        <begin position="140"/>
        <end position="149"/>
    </location>
</feature>
<dbReference type="AlphaFoldDB" id="A0AAN7YZT9"/>
<dbReference type="GO" id="GO:0005666">
    <property type="term" value="C:RNA polymerase III complex"/>
    <property type="evidence" value="ECO:0007669"/>
    <property type="project" value="TreeGrafter"/>
</dbReference>
<protein>
    <recommendedName>
        <fullName evidence="7">DNA-directed RNA polymerase III subunit</fullName>
    </recommendedName>
</protein>
<evidence type="ECO:0000256" key="2">
    <source>
        <dbReference type="ARBA" id="ARBA00008352"/>
    </source>
</evidence>
<dbReference type="GO" id="GO:0006383">
    <property type="term" value="P:transcription by RNA polymerase III"/>
    <property type="evidence" value="ECO:0007669"/>
    <property type="project" value="InterPro"/>
</dbReference>
<comment type="caution">
    <text evidence="5">The sequence shown here is derived from an EMBL/GenBank/DDBJ whole genome shotgun (WGS) entry which is preliminary data.</text>
</comment>
<evidence type="ECO:0000256" key="1">
    <source>
        <dbReference type="ARBA" id="ARBA00004123"/>
    </source>
</evidence>
<sequence length="197" mass="22282">MYRGPSNGGLSSLGKRDRDYEDDGEKKEKLSFDIPNQTYPLRKDIPSIPLIDGANYRMIEYVVKLKQNIPFSIYNLSRDSIKPKDGIERYSNRFEKNNDTGSSFELSLSGIKYGYFPYELVVNKKKTKKKLNLSNKTLEELQKLEKEGGEGEGEGEGEENEEEDEGEEDEGDYNDDGGVDDDSDGGDSDDGEREDAF</sequence>
<keyword evidence="6" id="KW-1185">Reference proteome</keyword>
<feature type="region of interest" description="Disordered" evidence="4">
    <location>
        <begin position="140"/>
        <end position="197"/>
    </location>
</feature>
<reference evidence="5 6" key="1">
    <citation type="submission" date="2023-11" db="EMBL/GenBank/DDBJ databases">
        <title>Dfirmibasis_genome.</title>
        <authorList>
            <person name="Edelbroek B."/>
            <person name="Kjellin J."/>
            <person name="Jerlstrom-Hultqvist J."/>
            <person name="Soderbom F."/>
        </authorList>
    </citation>
    <scope>NUCLEOTIDE SEQUENCE [LARGE SCALE GENOMIC DNA]</scope>
    <source>
        <strain evidence="5 6">TNS-C-14</strain>
    </source>
</reference>